<gene>
    <name evidence="1" type="ORF">FF100_33550</name>
</gene>
<proteinExistence type="predicted"/>
<reference evidence="1 2" key="1">
    <citation type="submission" date="2019-06" db="EMBL/GenBank/DDBJ databases">
        <title>Genome of Methylobacterium sp. 17Sr1-39.</title>
        <authorList>
            <person name="Seo T."/>
        </authorList>
    </citation>
    <scope>NUCLEOTIDE SEQUENCE [LARGE SCALE GENOMIC DNA]</scope>
    <source>
        <strain evidence="1 2">17Sr1-39</strain>
    </source>
</reference>
<dbReference type="Proteomes" id="UP000305267">
    <property type="component" value="Unassembled WGS sequence"/>
</dbReference>
<dbReference type="OrthoDB" id="8235933at2"/>
<name>A0A5C4L8D6_9HYPH</name>
<keyword evidence="2" id="KW-1185">Reference proteome</keyword>
<comment type="caution">
    <text evidence="1">The sequence shown here is derived from an EMBL/GenBank/DDBJ whole genome shotgun (WGS) entry which is preliminary data.</text>
</comment>
<organism evidence="1 2">
    <name type="scientific">Methylobacterium terricola</name>
    <dbReference type="NCBI Taxonomy" id="2583531"/>
    <lineage>
        <taxon>Bacteria</taxon>
        <taxon>Pseudomonadati</taxon>
        <taxon>Pseudomonadota</taxon>
        <taxon>Alphaproteobacteria</taxon>
        <taxon>Hyphomicrobiales</taxon>
        <taxon>Methylobacteriaceae</taxon>
        <taxon>Methylobacterium</taxon>
    </lineage>
</organism>
<evidence type="ECO:0000313" key="1">
    <source>
        <dbReference type="EMBL" id="TNC07101.1"/>
    </source>
</evidence>
<evidence type="ECO:0008006" key="3">
    <source>
        <dbReference type="Google" id="ProtNLM"/>
    </source>
</evidence>
<evidence type="ECO:0000313" key="2">
    <source>
        <dbReference type="Proteomes" id="UP000305267"/>
    </source>
</evidence>
<protein>
    <recommendedName>
        <fullName evidence="3">Phage regulatory protein CII (CP76)</fullName>
    </recommendedName>
</protein>
<dbReference type="AlphaFoldDB" id="A0A5C4L8D6"/>
<dbReference type="RefSeq" id="WP_139040357.1">
    <property type="nucleotide sequence ID" value="NZ_VDDA01000042.1"/>
</dbReference>
<sequence>MPRKPPGPRTPRCQVCAHPERGRIEAAKAAGAGFSAVAEKFGVDRFALTRHWNNHVSAEAKTAYLAGPATIQALRERAIEEDASTLDYLRILRSTLVGQLVICAETGDAGRVAYLGSKVLEVLQEIGKLTGEIRRLNPGITITNTVVTLFETPGFVAFADGLLRVARDHPEAKADILALLRQMEAGPAPEPPTIEGTVHAA</sequence>
<dbReference type="EMBL" id="VDDA01000042">
    <property type="protein sequence ID" value="TNC07101.1"/>
    <property type="molecule type" value="Genomic_DNA"/>
</dbReference>
<accession>A0A5C4L8D6</accession>